<keyword evidence="9" id="KW-1185">Reference proteome</keyword>
<dbReference type="GO" id="GO:0005525">
    <property type="term" value="F:GTP binding"/>
    <property type="evidence" value="ECO:0007669"/>
    <property type="project" value="UniProtKB-KW"/>
</dbReference>
<keyword evidence="3 5" id="KW-0547">Nucleotide-binding</keyword>
<reference evidence="7" key="1">
    <citation type="submission" date="2016-10" db="EMBL/GenBank/DDBJ databases">
        <authorList>
            <person name="de Groot N.N."/>
        </authorList>
    </citation>
    <scope>NUCLEOTIDE SEQUENCE [LARGE SCALE GENOMIC DNA]</scope>
    <source>
        <strain evidence="7">CGMCC 1.10697</strain>
    </source>
</reference>
<organism evidence="7 8">
    <name type="scientific">Nocardioides alpinus</name>
    <dbReference type="NCBI Taxonomy" id="748909"/>
    <lineage>
        <taxon>Bacteria</taxon>
        <taxon>Bacillati</taxon>
        <taxon>Actinomycetota</taxon>
        <taxon>Actinomycetes</taxon>
        <taxon>Propionibacteriales</taxon>
        <taxon>Nocardioidaceae</taxon>
        <taxon>Nocardioides</taxon>
    </lineage>
</organism>
<evidence type="ECO:0000313" key="9">
    <source>
        <dbReference type="Proteomes" id="UP000233565"/>
    </source>
</evidence>
<dbReference type="EMBL" id="PJBV01000013">
    <property type="protein sequence ID" value="PKH42226.1"/>
    <property type="molecule type" value="Genomic_DNA"/>
</dbReference>
<evidence type="ECO:0000313" key="7">
    <source>
        <dbReference type="EMBL" id="SFB31019.1"/>
    </source>
</evidence>
<comment type="function">
    <text evidence="5">Guanylyltransferase that catalyzes the activation of phosphoenolpyruvate (PEP) as enolpyruvoyl-2-diphospho-5'-guanosine, via the condensation of PEP with GTP. It is involved in the biosynthesis of coenzyme F420, a hydride carrier cofactor.</text>
</comment>
<dbReference type="GO" id="GO:0052645">
    <property type="term" value="P:F420-0 metabolic process"/>
    <property type="evidence" value="ECO:0007669"/>
    <property type="project" value="UniProtKB-UniRule"/>
</dbReference>
<dbReference type="RefSeq" id="WP_091199616.1">
    <property type="nucleotide sequence ID" value="NZ_FOKC01000007.1"/>
</dbReference>
<keyword evidence="2 5" id="KW-0548">Nucleotidyltransferase</keyword>
<keyword evidence="4 5" id="KW-0342">GTP-binding</keyword>
<dbReference type="EMBL" id="FOKC01000007">
    <property type="protein sequence ID" value="SFB31019.1"/>
    <property type="molecule type" value="Genomic_DNA"/>
</dbReference>
<dbReference type="GO" id="GO:0043814">
    <property type="term" value="F:phospholactate guanylyltransferase activity"/>
    <property type="evidence" value="ECO:0007669"/>
    <property type="project" value="InterPro"/>
</dbReference>
<dbReference type="PANTHER" id="PTHR40392">
    <property type="entry name" value="2-PHOSPHO-L-LACTATE GUANYLYLTRANSFERASE"/>
    <property type="match status" value="1"/>
</dbReference>
<comment type="similarity">
    <text evidence="5">Belongs to the CofC family.</text>
</comment>
<feature type="binding site" evidence="5">
    <location>
        <position position="166"/>
    </location>
    <ligand>
        <name>phosphoenolpyruvate</name>
        <dbReference type="ChEBI" id="CHEBI:58702"/>
    </ligand>
</feature>
<evidence type="ECO:0000256" key="1">
    <source>
        <dbReference type="ARBA" id="ARBA00022679"/>
    </source>
</evidence>
<dbReference type="Proteomes" id="UP000199113">
    <property type="component" value="Unassembled WGS sequence"/>
</dbReference>
<evidence type="ECO:0000256" key="4">
    <source>
        <dbReference type="ARBA" id="ARBA00023134"/>
    </source>
</evidence>
<dbReference type="EC" id="2.7.7.105" evidence="5"/>
<dbReference type="UniPathway" id="UPA00071"/>
<feature type="binding site" evidence="5">
    <location>
        <position position="147"/>
    </location>
    <ligand>
        <name>phosphoenolpyruvate</name>
        <dbReference type="ChEBI" id="CHEBI:58702"/>
    </ligand>
</feature>
<dbReference type="OrthoDB" id="9151145at2"/>
<dbReference type="PANTHER" id="PTHR40392:SF1">
    <property type="entry name" value="2-PHOSPHO-L-LACTATE GUANYLYLTRANSFERASE"/>
    <property type="match status" value="1"/>
</dbReference>
<dbReference type="NCBIfam" id="TIGR03552">
    <property type="entry name" value="F420_cofC"/>
    <property type="match status" value="1"/>
</dbReference>
<feature type="binding site" evidence="5">
    <location>
        <position position="163"/>
    </location>
    <ligand>
        <name>phosphoenolpyruvate</name>
        <dbReference type="ChEBI" id="CHEBI:58702"/>
    </ligand>
</feature>
<proteinExistence type="inferred from homology"/>
<protein>
    <recommendedName>
        <fullName evidence="5">Phosphoenolpyruvate guanylyltransferase</fullName>
        <shortName evidence="5">PEP guanylyltransferase</shortName>
        <ecNumber evidence="5">2.7.7.105</ecNumber>
    </recommendedName>
</protein>
<gene>
    <name evidence="5" type="primary">fbiD</name>
    <name evidence="6" type="synonym">cofC</name>
    <name evidence="6" type="ORF">CXG46_07080</name>
    <name evidence="7" type="ORF">SAMN05192575_10768</name>
</gene>
<dbReference type="SUPFAM" id="SSF53448">
    <property type="entry name" value="Nucleotide-diphospho-sugar transferases"/>
    <property type="match status" value="1"/>
</dbReference>
<dbReference type="InterPro" id="IPR029044">
    <property type="entry name" value="Nucleotide-diphossugar_trans"/>
</dbReference>
<evidence type="ECO:0000256" key="3">
    <source>
        <dbReference type="ARBA" id="ARBA00022741"/>
    </source>
</evidence>
<evidence type="ECO:0000313" key="6">
    <source>
        <dbReference type="EMBL" id="PKH42226.1"/>
    </source>
</evidence>
<dbReference type="Proteomes" id="UP000233565">
    <property type="component" value="Unassembled WGS sequence"/>
</dbReference>
<dbReference type="AlphaFoldDB" id="A0A1I0ZZ51"/>
<reference evidence="6 9" key="2">
    <citation type="submission" date="2017-12" db="EMBL/GenBank/DDBJ databases">
        <title>Pharmacopeia of the Arctic Ocean.</title>
        <authorList>
            <person name="Collins E."/>
            <person name="Ducluzeau A.-L."/>
        </authorList>
    </citation>
    <scope>NUCLEOTIDE SEQUENCE [LARGE SCALE GENOMIC DNA]</scope>
    <source>
        <strain evidence="6 9">DSM 23325</strain>
    </source>
</reference>
<dbReference type="Gene3D" id="3.90.550.10">
    <property type="entry name" value="Spore Coat Polysaccharide Biosynthesis Protein SpsA, Chain A"/>
    <property type="match status" value="1"/>
</dbReference>
<dbReference type="STRING" id="748909.SAMN05192575_10768"/>
<evidence type="ECO:0000313" key="8">
    <source>
        <dbReference type="Proteomes" id="UP000199113"/>
    </source>
</evidence>
<comment type="pathway">
    <text evidence="5">Cofactor biosynthesis; coenzyme F420 biosynthesis.</text>
</comment>
<evidence type="ECO:0000256" key="2">
    <source>
        <dbReference type="ARBA" id="ARBA00022695"/>
    </source>
</evidence>
<name>A0A1I0ZZ51_9ACTN</name>
<dbReference type="Pfam" id="PF01983">
    <property type="entry name" value="CofC"/>
    <property type="match status" value="1"/>
</dbReference>
<evidence type="ECO:0000256" key="5">
    <source>
        <dbReference type="HAMAP-Rule" id="MF_02114"/>
    </source>
</evidence>
<keyword evidence="1 5" id="KW-0808">Transferase</keyword>
<dbReference type="InterPro" id="IPR002835">
    <property type="entry name" value="CofC"/>
</dbReference>
<comment type="catalytic activity">
    <reaction evidence="5">
        <text>phosphoenolpyruvate + GTP + H(+) = enolpyruvoyl-2-diphospho-5'-guanosine + diphosphate</text>
        <dbReference type="Rhea" id="RHEA:30519"/>
        <dbReference type="ChEBI" id="CHEBI:15378"/>
        <dbReference type="ChEBI" id="CHEBI:33019"/>
        <dbReference type="ChEBI" id="CHEBI:37565"/>
        <dbReference type="ChEBI" id="CHEBI:58702"/>
        <dbReference type="ChEBI" id="CHEBI:143701"/>
        <dbReference type="EC" id="2.7.7.105"/>
    </reaction>
</comment>
<dbReference type="HAMAP" id="MF_02114">
    <property type="entry name" value="CofC"/>
    <property type="match status" value="1"/>
</dbReference>
<accession>A0A1I0ZZ51</accession>
<sequence>MAGLQAPRFAVTAVVPVKPLGLAKTRLAVPAGHRQALALAFALDTIAALTETSYVVGVLVVTSDETVADRVARQGVRVTADRGTGLGPAVREGIRVATSWHPDNGVAVVPGDLPCLSSQDVTDVLDEAAADPSGRGVYVPDRAGTGTTFVVQASGLAALTRYGPDSAARHRALGLRALDGAPPGARHDVDTLADLREAMALGAGSRTRAVVAELGLEVPVH</sequence>